<sequence length="172" mass="19072">MAILNPEHLFQQAEQLIVPPAAGPPRQVNIRRAISAAYYGLFDATLIAAADQFIGKTKQGTSLYALVYRAVDHRDLRLLCEEVKKSKLSAKYQPFAPSGGFGANLQAFAFAVLELQEKRHEADYNPMIRVKTLDAQLAIRMARAALASFEAARVQSQEAFLTLLTLLLFPPR</sequence>
<organism evidence="1 2">
    <name type="scientific">Bradyrhizobium ontarionense</name>
    <dbReference type="NCBI Taxonomy" id="2898149"/>
    <lineage>
        <taxon>Bacteria</taxon>
        <taxon>Pseudomonadati</taxon>
        <taxon>Pseudomonadota</taxon>
        <taxon>Alphaproteobacteria</taxon>
        <taxon>Hyphomicrobiales</taxon>
        <taxon>Nitrobacteraceae</taxon>
        <taxon>Bradyrhizobium</taxon>
    </lineage>
</organism>
<name>A0ABY3R880_9BRAD</name>
<dbReference type="EMBL" id="CP088156">
    <property type="protein sequence ID" value="UFZ03026.1"/>
    <property type="molecule type" value="Genomic_DNA"/>
</dbReference>
<proteinExistence type="predicted"/>
<reference evidence="1" key="1">
    <citation type="journal article" date="2024" name="Antonie Van Leeuwenhoek">
        <title>Bradyrhizobium ontarionense sp. nov., a novel bacterial symbiont isolated from Aeschynomene indica (Indian jointvetch), harbours photosynthesis, nitrogen fixation and nitrous oxide (N2O) reductase genes.</title>
        <authorList>
            <person name="Bromfield E.S.P."/>
            <person name="Cloutier S."/>
        </authorList>
    </citation>
    <scope>NUCLEOTIDE SEQUENCE</scope>
    <source>
        <strain evidence="1">A19</strain>
    </source>
</reference>
<dbReference type="Proteomes" id="UP001431010">
    <property type="component" value="Chromosome"/>
</dbReference>
<evidence type="ECO:0008006" key="3">
    <source>
        <dbReference type="Google" id="ProtNLM"/>
    </source>
</evidence>
<dbReference type="Gene3D" id="1.20.120.330">
    <property type="entry name" value="Nucleotidyltransferases domain 2"/>
    <property type="match status" value="1"/>
</dbReference>
<evidence type="ECO:0000313" key="1">
    <source>
        <dbReference type="EMBL" id="UFZ03026.1"/>
    </source>
</evidence>
<protein>
    <recommendedName>
        <fullName evidence="3">HEPN domain-containing protein</fullName>
    </recommendedName>
</protein>
<gene>
    <name evidence="1" type="ORF">LQG66_27805</name>
</gene>
<keyword evidence="2" id="KW-1185">Reference proteome</keyword>
<evidence type="ECO:0000313" key="2">
    <source>
        <dbReference type="Proteomes" id="UP001431010"/>
    </source>
</evidence>
<dbReference type="RefSeq" id="WP_231318893.1">
    <property type="nucleotide sequence ID" value="NZ_CP088156.1"/>
</dbReference>
<accession>A0ABY3R880</accession>